<evidence type="ECO:0000313" key="3">
    <source>
        <dbReference type="Proteomes" id="UP000625780"/>
    </source>
</evidence>
<dbReference type="InterPro" id="IPR052189">
    <property type="entry name" value="L-asp_N-monooxygenase_NS-form"/>
</dbReference>
<dbReference type="InterPro" id="IPR038732">
    <property type="entry name" value="HpyO/CreE_NAD-binding"/>
</dbReference>
<organism evidence="2 3">
    <name type="scientific">Muriicola marianensis</name>
    <dbReference type="NCBI Taxonomy" id="1324801"/>
    <lineage>
        <taxon>Bacteria</taxon>
        <taxon>Pseudomonadati</taxon>
        <taxon>Bacteroidota</taxon>
        <taxon>Flavobacteriia</taxon>
        <taxon>Flavobacteriales</taxon>
        <taxon>Flavobacteriaceae</taxon>
        <taxon>Muriicola</taxon>
    </lineage>
</organism>
<feature type="domain" description="FAD-dependent urate hydroxylase HpyO/Asp monooxygenase CreE-like FAD/NAD(P)-binding" evidence="1">
    <location>
        <begin position="11"/>
        <end position="190"/>
    </location>
</feature>
<dbReference type="InterPro" id="IPR036188">
    <property type="entry name" value="FAD/NAD-bd_sf"/>
</dbReference>
<dbReference type="EMBL" id="BMFH01000001">
    <property type="protein sequence ID" value="GGD41076.1"/>
    <property type="molecule type" value="Genomic_DNA"/>
</dbReference>
<protein>
    <recommendedName>
        <fullName evidence="1">FAD-dependent urate hydroxylase HpyO/Asp monooxygenase CreE-like FAD/NAD(P)-binding domain-containing protein</fullName>
    </recommendedName>
</protein>
<evidence type="ECO:0000313" key="2">
    <source>
        <dbReference type="EMBL" id="GGD41076.1"/>
    </source>
</evidence>
<keyword evidence="3" id="KW-1185">Reference proteome</keyword>
<dbReference type="Proteomes" id="UP000625780">
    <property type="component" value="Unassembled WGS sequence"/>
</dbReference>
<evidence type="ECO:0000259" key="1">
    <source>
        <dbReference type="Pfam" id="PF13454"/>
    </source>
</evidence>
<reference evidence="3" key="1">
    <citation type="journal article" date="2019" name="Int. J. Syst. Evol. Microbiol.">
        <title>The Global Catalogue of Microorganisms (GCM) 10K type strain sequencing project: providing services to taxonomists for standard genome sequencing and annotation.</title>
        <authorList>
            <consortium name="The Broad Institute Genomics Platform"/>
            <consortium name="The Broad Institute Genome Sequencing Center for Infectious Disease"/>
            <person name="Wu L."/>
            <person name="Ma J."/>
        </authorList>
    </citation>
    <scope>NUCLEOTIDE SEQUENCE [LARGE SCALE GENOMIC DNA]</scope>
    <source>
        <strain evidence="3">CGMCC 1.12606</strain>
    </source>
</reference>
<proteinExistence type="predicted"/>
<gene>
    <name evidence="2" type="ORF">GCM10011361_05200</name>
</gene>
<dbReference type="SUPFAM" id="SSF51905">
    <property type="entry name" value="FAD/NAD(P)-binding domain"/>
    <property type="match status" value="1"/>
</dbReference>
<dbReference type="PANTHER" id="PTHR40254">
    <property type="entry name" value="BLR0577 PROTEIN"/>
    <property type="match status" value="1"/>
</dbReference>
<dbReference type="PANTHER" id="PTHR40254:SF1">
    <property type="entry name" value="BLR0577 PROTEIN"/>
    <property type="match status" value="1"/>
</dbReference>
<dbReference type="Pfam" id="PF13454">
    <property type="entry name" value="NAD_binding_9"/>
    <property type="match status" value="1"/>
</dbReference>
<name>A0ABQ1QQH6_9FLAO</name>
<dbReference type="Gene3D" id="3.50.50.60">
    <property type="entry name" value="FAD/NAD(P)-binding domain"/>
    <property type="match status" value="1"/>
</dbReference>
<accession>A0ABQ1QQH6</accession>
<dbReference type="RefSeq" id="WP_188369146.1">
    <property type="nucleotide sequence ID" value="NZ_BMFH01000001.1"/>
</dbReference>
<comment type="caution">
    <text evidence="2">The sequence shown here is derived from an EMBL/GenBank/DDBJ whole genome shotgun (WGS) entry which is preliminary data.</text>
</comment>
<sequence length="521" mass="57730">MKHTPYDILYVGAGIATSFSLLKLLENLKEHPPQFPISIGVIDKYSEFFKGIPYGKRSGDSVLLINALQAFLPQPQREAYVAWLNAHKEELVSHFLQAGGSRAQKWLTDNQACLEKGQWDELFVPRSFFGQYIEEKVLNAVAEAEKSGRVSIDYHVGEVSDIEKTSGGFDLILDNGSMLHSRKVVLSIGSLPNTRLPGVEVSDKKGEFMTVHSIYDYELDHVLTELQTFLDNRQSQETNVLVIGANASGLETLYKFTDLPSLDEKISRYFVLSTHGVMPDAEIDPEGMDSFVPKHLQALQSRESLTAKEIAEATFKDLDLAESIPLGAATTVGIISRGFGSLLSKLSPEELANFACFYGNEIGRRQRCAGQHYISSVEELKKAGRLTHIAGRYERLKGDNKGHAILTYTDTHSGKQVELEEPLHLVINCIGSTNLTREDIPPLMSNLIRKGYIKPNASNIGISVNAQLEASRGIHVIGPMLAGNVVKGSALWHLEHCGRIIWTSELLADIVTEKMKELQIK</sequence>